<feature type="transmembrane region" description="Helical" evidence="1">
    <location>
        <begin position="100"/>
        <end position="124"/>
    </location>
</feature>
<proteinExistence type="predicted"/>
<dbReference type="EMBL" id="QZVT01000001">
    <property type="protein sequence ID" value="RJT82918.1"/>
    <property type="molecule type" value="Genomic_DNA"/>
</dbReference>
<comment type="caution">
    <text evidence="2">The sequence shown here is derived from an EMBL/GenBank/DDBJ whole genome shotgun (WGS) entry which is preliminary data.</text>
</comment>
<evidence type="ECO:0000313" key="2">
    <source>
        <dbReference type="EMBL" id="RJT82918.1"/>
    </source>
</evidence>
<dbReference type="Proteomes" id="UP000272560">
    <property type="component" value="Unassembled WGS sequence"/>
</dbReference>
<keyword evidence="3" id="KW-1185">Reference proteome</keyword>
<evidence type="ECO:0000313" key="3">
    <source>
        <dbReference type="Proteomes" id="UP000272560"/>
    </source>
</evidence>
<feature type="transmembrane region" description="Helical" evidence="1">
    <location>
        <begin position="58"/>
        <end position="80"/>
    </location>
</feature>
<gene>
    <name evidence="2" type="ORF">D6T63_00165</name>
</gene>
<keyword evidence="1" id="KW-1133">Transmembrane helix</keyword>
<sequence length="139" mass="14251">MAAAAAAATTLVILPILVRSPSTTQAVPPGWLVALILAAPLSAYLVSRLRGIALSMALSLLAGLPQVPLMVLLSAAAIWLDVWRGHLLPGSGEEAMSYGIGTTVAFAVGILLLIAVAAGTRLGARPRGTKKRLRRPLAG</sequence>
<protein>
    <submittedName>
        <fullName evidence="2">Uncharacterized protein</fullName>
    </submittedName>
</protein>
<organism evidence="2 3">
    <name type="scientific">Arthrobacter cheniae</name>
    <dbReference type="NCBI Taxonomy" id="1258888"/>
    <lineage>
        <taxon>Bacteria</taxon>
        <taxon>Bacillati</taxon>
        <taxon>Actinomycetota</taxon>
        <taxon>Actinomycetes</taxon>
        <taxon>Micrococcales</taxon>
        <taxon>Micrococcaceae</taxon>
        <taxon>Arthrobacter</taxon>
    </lineage>
</organism>
<keyword evidence="1" id="KW-0472">Membrane</keyword>
<reference evidence="2 3" key="1">
    <citation type="submission" date="2018-09" db="EMBL/GenBank/DDBJ databases">
        <title>Novel species of Arthrobacter.</title>
        <authorList>
            <person name="Liu Q."/>
            <person name="Xin Y.-H."/>
        </authorList>
    </citation>
    <scope>NUCLEOTIDE SEQUENCE [LARGE SCALE GENOMIC DNA]</scope>
    <source>
        <strain evidence="2 3">Hz2</strain>
    </source>
</reference>
<name>A0A3A5MEN0_9MICC</name>
<evidence type="ECO:0000256" key="1">
    <source>
        <dbReference type="SAM" id="Phobius"/>
    </source>
</evidence>
<dbReference type="AlphaFoldDB" id="A0A3A5MEN0"/>
<accession>A0A3A5MEN0</accession>
<keyword evidence="1" id="KW-0812">Transmembrane</keyword>
<feature type="transmembrane region" description="Helical" evidence="1">
    <location>
        <begin position="29"/>
        <end position="46"/>
    </location>
</feature>